<dbReference type="InterPro" id="IPR033705">
    <property type="entry name" value="Anticodon_Ia_Val"/>
</dbReference>
<dbReference type="OrthoDB" id="9810365at2"/>
<dbReference type="GO" id="GO:0004832">
    <property type="term" value="F:valine-tRNA ligase activity"/>
    <property type="evidence" value="ECO:0007669"/>
    <property type="project" value="UniProtKB-UniRule"/>
</dbReference>
<dbReference type="EMBL" id="CP001085">
    <property type="protein sequence ID" value="ADD79779.1"/>
    <property type="molecule type" value="Genomic_DNA"/>
</dbReference>
<evidence type="ECO:0000256" key="6">
    <source>
        <dbReference type="ARBA" id="ARBA00023146"/>
    </source>
</evidence>
<keyword evidence="13" id="KW-1185">Reference proteome</keyword>
<dbReference type="InterPro" id="IPR009080">
    <property type="entry name" value="tRNAsynth_Ia_anticodon-bd"/>
</dbReference>
<dbReference type="KEGG" id="rip:RIEPE_0265"/>
<feature type="binding site" evidence="8">
    <location>
        <position position="610"/>
    </location>
    <ligand>
        <name>ATP</name>
        <dbReference type="ChEBI" id="CHEBI:30616"/>
    </ligand>
</feature>
<dbReference type="InterPro" id="IPR013155">
    <property type="entry name" value="M/V/L/I-tRNA-synth_anticd-bd"/>
</dbReference>
<comment type="domain">
    <text evidence="8">The C-terminal coiled-coil domain is crucial for aminoacylation activity.</text>
</comment>
<dbReference type="EC" id="6.1.1.9" evidence="8"/>
<evidence type="ECO:0000256" key="7">
    <source>
        <dbReference type="ARBA" id="ARBA00047552"/>
    </source>
</evidence>
<name>D4G861_RIEPU</name>
<protein>
    <recommendedName>
        <fullName evidence="8">Valine--tRNA ligase</fullName>
        <ecNumber evidence="8">6.1.1.9</ecNumber>
    </recommendedName>
    <alternativeName>
        <fullName evidence="8">Valyl-tRNA synthetase</fullName>
        <shortName evidence="8">ValRS</shortName>
    </alternativeName>
</protein>
<dbReference type="PRINTS" id="PR00986">
    <property type="entry name" value="TRNASYNTHVAL"/>
</dbReference>
<evidence type="ECO:0000256" key="8">
    <source>
        <dbReference type="HAMAP-Rule" id="MF_02004"/>
    </source>
</evidence>
<evidence type="ECO:0000259" key="10">
    <source>
        <dbReference type="Pfam" id="PF00133"/>
    </source>
</evidence>
<evidence type="ECO:0000256" key="9">
    <source>
        <dbReference type="SAM" id="Phobius"/>
    </source>
</evidence>
<comment type="subcellular location">
    <subcellularLocation>
        <location evidence="8">Cytoplasm</location>
    </subcellularLocation>
</comment>
<dbReference type="CDD" id="cd07962">
    <property type="entry name" value="Anticodon_Ia_Val"/>
    <property type="match status" value="1"/>
</dbReference>
<comment type="catalytic activity">
    <reaction evidence="7 8">
        <text>tRNA(Val) + L-valine + ATP = L-valyl-tRNA(Val) + AMP + diphosphate</text>
        <dbReference type="Rhea" id="RHEA:10704"/>
        <dbReference type="Rhea" id="RHEA-COMP:9672"/>
        <dbReference type="Rhea" id="RHEA-COMP:9708"/>
        <dbReference type="ChEBI" id="CHEBI:30616"/>
        <dbReference type="ChEBI" id="CHEBI:33019"/>
        <dbReference type="ChEBI" id="CHEBI:57762"/>
        <dbReference type="ChEBI" id="CHEBI:78442"/>
        <dbReference type="ChEBI" id="CHEBI:78537"/>
        <dbReference type="ChEBI" id="CHEBI:456215"/>
        <dbReference type="EC" id="6.1.1.9"/>
    </reaction>
</comment>
<dbReference type="NCBIfam" id="TIGR00422">
    <property type="entry name" value="valS"/>
    <property type="match status" value="1"/>
</dbReference>
<dbReference type="InterPro" id="IPR002303">
    <property type="entry name" value="Valyl-tRNA_ligase"/>
</dbReference>
<evidence type="ECO:0000256" key="3">
    <source>
        <dbReference type="ARBA" id="ARBA00022741"/>
    </source>
</evidence>
<evidence type="ECO:0000313" key="13">
    <source>
        <dbReference type="Proteomes" id="UP000001700"/>
    </source>
</evidence>
<keyword evidence="9" id="KW-0812">Transmembrane</keyword>
<sequence>MIFLYRIENFFVFLIFWNYFFKNYGIFKKSFKEHKMKELEKIYKTIVEKSNLLFDKNYSPEEIERTIYQFWKSKGFLESEFPKKDQKTFCIVAPPPNITGKLHIGHALQYSIIDMMIRYRRMRGDSTLLKCGIDHAGIATQIVVEKYILDRYKKNRIDFGKKEFIKKIWDWKKEIVQIMDLQMRCLGNLVPKRYKFTMDQDVSEAVTSAFIKLYEDRLIYQAKKLVNWDPKLKTVISDLEVGTERLEKIMWYIRYPIIGEEHRLEEDRKFIVIATSDPETIFGDSAVAVHPSDNNKKHLVGREVSIPIVNRKIPIISDSFVDMKKGTGFVRITPAHNFQDYEVSINHDLPIIEIFDKNRNMQEFARVFFHSKEKEMSKFHIPSFFRKKDDMKVRREILEHLESSNLLVGNKKYISKVNYSERSKSRTYPILTDQWFIKVKPFIQEAISAVRDKRIEFFPKKYENIYFSWMKRMKDWCISRQLWWGHRIPIWYDESRKIYVGNNEEDVRRKYFLKKNTKLIQEKDVLDTWFSSSLWIFVSFGWPKKNKSLSAFQPTDILVSGFDIIFFWISRMIMMTMYFIKDEKGCGKVPFRKVYITGLICDQDGQKMSKSRSNIVDPISFIGRYPKEFSKLMIYYRRTETSRDMHFSSFQNQKGVQDQKKIRLLGADSLRLTLISLSSGSRKIYWNTNQLYGYQNFCNKLWHASRFILNNVGQEGQNVLKDHCKKKFSLDRWIIFKLKETVSLYRIALDSFRFDMASKILYKFVWNQFCDWYLEFSKISIQDGDKERKISVKNTLLMVLEEILKLSHPMIPFVSEFIWQNILQIKKIDNKKSFSSILENSFPIGIQLKELKEKKNIKLCFEVELIKRFISTLRNLKSQFNSSEEKIFKILITKFSKNEIRKIFYRYFRFINQMIKIPIFIIEDEDNEDKKVQYHHFLIKSFENLLELRIVFFNPSKDDDPHFLDEKKLRKKLDKLEKEKEILQRDLKNIQFLKKAPKKIIVMRERRIQSILEQRKILLRLIKNKTLFSSHRIKIN</sequence>
<dbReference type="GO" id="GO:0002161">
    <property type="term" value="F:aminoacyl-tRNA deacylase activity"/>
    <property type="evidence" value="ECO:0007669"/>
    <property type="project" value="InterPro"/>
</dbReference>
<keyword evidence="1 8" id="KW-0963">Cytoplasm</keyword>
<dbReference type="HAMAP" id="MF_02004">
    <property type="entry name" value="Val_tRNA_synth_type1"/>
    <property type="match status" value="1"/>
</dbReference>
<dbReference type="InterPro" id="IPR010978">
    <property type="entry name" value="tRNA-bd_arm"/>
</dbReference>
<dbReference type="PROSITE" id="PS00178">
    <property type="entry name" value="AA_TRNA_LIGASE_I"/>
    <property type="match status" value="1"/>
</dbReference>
<dbReference type="GO" id="GO:0006438">
    <property type="term" value="P:valyl-tRNA aminoacylation"/>
    <property type="evidence" value="ECO:0007669"/>
    <property type="project" value="UniProtKB-UniRule"/>
</dbReference>
<dbReference type="Pfam" id="PF00133">
    <property type="entry name" value="tRNA-synt_1"/>
    <property type="match status" value="1"/>
</dbReference>
<dbReference type="SUPFAM" id="SSF50677">
    <property type="entry name" value="ValRS/IleRS/LeuRS editing domain"/>
    <property type="match status" value="1"/>
</dbReference>
<dbReference type="PANTHER" id="PTHR11946">
    <property type="entry name" value="VALYL-TRNA SYNTHETASES"/>
    <property type="match status" value="1"/>
</dbReference>
<comment type="similarity">
    <text evidence="8">Belongs to the class-I aminoacyl-tRNA synthetase family. ValS type 1 subfamily.</text>
</comment>
<reference evidence="12" key="1">
    <citation type="submission" date="2008-05" db="EMBL/GenBank/DDBJ databases">
        <title>Genome sequence of Riesia pediculicola USDA.</title>
        <authorList>
            <person name="Kirkness E.F."/>
        </authorList>
    </citation>
    <scope>NUCLEOTIDE SEQUENCE [LARGE SCALE GENOMIC DNA]</scope>
    <source>
        <strain evidence="12">USDA</strain>
    </source>
</reference>
<keyword evidence="6 8" id="KW-0030">Aminoacyl-tRNA synthetase</keyword>
<keyword evidence="5 8" id="KW-0648">Protein biosynthesis</keyword>
<keyword evidence="2 8" id="KW-0436">Ligase</keyword>
<accession>D4G861</accession>
<dbReference type="InterPro" id="IPR014729">
    <property type="entry name" value="Rossmann-like_a/b/a_fold"/>
</dbReference>
<feature type="short sequence motif" description="'KMSKS' region" evidence="8">
    <location>
        <begin position="607"/>
        <end position="611"/>
    </location>
</feature>
<evidence type="ECO:0000313" key="12">
    <source>
        <dbReference type="EMBL" id="ADD79779.1"/>
    </source>
</evidence>
<dbReference type="InterPro" id="IPR002300">
    <property type="entry name" value="aa-tRNA-synth_Ia"/>
</dbReference>
<gene>
    <name evidence="8 12" type="primary">valS</name>
    <name evidence="12" type="ordered locus">RIEPE_0265</name>
</gene>
<keyword evidence="9" id="KW-0472">Membrane</keyword>
<comment type="function">
    <text evidence="8">Catalyzes the attachment of valine to tRNA(Val). As ValRS can inadvertently accommodate and process structurally similar amino acids such as threonine, to avoid such errors, it has a 'posttransfer' editing activity that hydrolyzes mischarged Thr-tRNA(Val) in a tRNA-dependent manner.</text>
</comment>
<dbReference type="InterPro" id="IPR009008">
    <property type="entry name" value="Val/Leu/Ile-tRNA-synth_edit"/>
</dbReference>
<dbReference type="AlphaFoldDB" id="D4G861"/>
<feature type="domain" description="Aminoacyl-tRNA synthetase class Ia" evidence="10">
    <location>
        <begin position="67"/>
        <end position="686"/>
    </location>
</feature>
<dbReference type="GO" id="GO:0005829">
    <property type="term" value="C:cytosol"/>
    <property type="evidence" value="ECO:0007669"/>
    <property type="project" value="TreeGrafter"/>
</dbReference>
<keyword evidence="9" id="KW-1133">Transmembrane helix</keyword>
<dbReference type="eggNOG" id="COG0525">
    <property type="taxonomic scope" value="Bacteria"/>
</dbReference>
<evidence type="ECO:0000256" key="5">
    <source>
        <dbReference type="ARBA" id="ARBA00022917"/>
    </source>
</evidence>
<evidence type="ECO:0000259" key="11">
    <source>
        <dbReference type="Pfam" id="PF08264"/>
    </source>
</evidence>
<keyword evidence="4 8" id="KW-0067">ATP-binding</keyword>
<dbReference type="STRING" id="515618.RIEPE_0265"/>
<dbReference type="Proteomes" id="UP000001700">
    <property type="component" value="Chromosome"/>
</dbReference>
<proteinExistence type="inferred from homology"/>
<dbReference type="InterPro" id="IPR001412">
    <property type="entry name" value="aa-tRNA-synth_I_CS"/>
</dbReference>
<feature type="coiled-coil region" evidence="8">
    <location>
        <begin position="966"/>
        <end position="993"/>
    </location>
</feature>
<dbReference type="Gene3D" id="3.40.50.620">
    <property type="entry name" value="HUPs"/>
    <property type="match status" value="2"/>
</dbReference>
<dbReference type="SUPFAM" id="SSF46589">
    <property type="entry name" value="tRNA-binding arm"/>
    <property type="match status" value="1"/>
</dbReference>
<dbReference type="GO" id="GO:0005524">
    <property type="term" value="F:ATP binding"/>
    <property type="evidence" value="ECO:0007669"/>
    <property type="project" value="UniProtKB-UniRule"/>
</dbReference>
<feature type="transmembrane region" description="Helical" evidence="9">
    <location>
        <begin position="6"/>
        <end position="27"/>
    </location>
</feature>
<dbReference type="SUPFAM" id="SSF47323">
    <property type="entry name" value="Anticodon-binding domain of a subclass of class I aminoacyl-tRNA synthetases"/>
    <property type="match status" value="1"/>
</dbReference>
<dbReference type="Pfam" id="PF08264">
    <property type="entry name" value="Anticodon_1"/>
    <property type="match status" value="1"/>
</dbReference>
<evidence type="ECO:0000256" key="2">
    <source>
        <dbReference type="ARBA" id="ARBA00022598"/>
    </source>
</evidence>
<comment type="domain">
    <text evidence="8">ValRS has two distinct active sites: one for aminoacylation and one for editing. The misactivated threonine is translocated from the active site to the editing site.</text>
</comment>
<evidence type="ECO:0000256" key="1">
    <source>
        <dbReference type="ARBA" id="ARBA00022490"/>
    </source>
</evidence>
<organism evidence="12 13">
    <name type="scientific">Riesia pediculicola (strain USDA)</name>
    <dbReference type="NCBI Taxonomy" id="515618"/>
    <lineage>
        <taxon>Bacteria</taxon>
        <taxon>Pseudomonadati</taxon>
        <taxon>Pseudomonadota</taxon>
        <taxon>Gammaproteobacteria</taxon>
        <taxon>Enterobacterales</taxon>
        <taxon>Enterobacteriaceae</taxon>
        <taxon>Candidatus Riesia</taxon>
    </lineage>
</organism>
<keyword evidence="3 8" id="KW-0547">Nucleotide-binding</keyword>
<feature type="domain" description="Methionyl/Valyl/Leucyl/Isoleucyl-tRNA synthetase anticodon-binding" evidence="11">
    <location>
        <begin position="731"/>
        <end position="883"/>
    </location>
</feature>
<dbReference type="FunFam" id="3.40.50.620:FF:000020">
    <property type="entry name" value="Valine--tRNA ligase, mitochondrial"/>
    <property type="match status" value="1"/>
</dbReference>
<dbReference type="NCBIfam" id="NF004349">
    <property type="entry name" value="PRK05729.1"/>
    <property type="match status" value="1"/>
</dbReference>
<evidence type="ECO:0000256" key="4">
    <source>
        <dbReference type="ARBA" id="ARBA00022840"/>
    </source>
</evidence>
<dbReference type="SUPFAM" id="SSF52374">
    <property type="entry name" value="Nucleotidylyl transferase"/>
    <property type="match status" value="1"/>
</dbReference>
<dbReference type="Gene3D" id="1.10.730.10">
    <property type="entry name" value="Isoleucyl-tRNA Synthetase, Domain 1"/>
    <property type="match status" value="1"/>
</dbReference>
<dbReference type="PANTHER" id="PTHR11946:SF93">
    <property type="entry name" value="VALINE--TRNA LIGASE, CHLOROPLASTIC_MITOCHONDRIAL 2"/>
    <property type="match status" value="1"/>
</dbReference>
<dbReference type="HOGENOM" id="CLU_001493_0_2_6"/>
<keyword evidence="8" id="KW-0175">Coiled coil</keyword>
<comment type="subunit">
    <text evidence="8">Monomer.</text>
</comment>
<feature type="short sequence motif" description="'HIGH' region" evidence="8">
    <location>
        <begin position="96"/>
        <end position="106"/>
    </location>
</feature>